<evidence type="ECO:0000256" key="5">
    <source>
        <dbReference type="ARBA" id="ARBA00037982"/>
    </source>
</evidence>
<evidence type="ECO:0000313" key="8">
    <source>
        <dbReference type="EMBL" id="KAK4147978.1"/>
    </source>
</evidence>
<evidence type="ECO:0000259" key="7">
    <source>
        <dbReference type="PROSITE" id="PS50011"/>
    </source>
</evidence>
<reference evidence="8" key="1">
    <citation type="journal article" date="2023" name="Mol. Phylogenet. Evol.">
        <title>Genome-scale phylogeny and comparative genomics of the fungal order Sordariales.</title>
        <authorList>
            <person name="Hensen N."/>
            <person name="Bonometti L."/>
            <person name="Westerberg I."/>
            <person name="Brannstrom I.O."/>
            <person name="Guillou S."/>
            <person name="Cros-Aarteil S."/>
            <person name="Calhoun S."/>
            <person name="Haridas S."/>
            <person name="Kuo A."/>
            <person name="Mondo S."/>
            <person name="Pangilinan J."/>
            <person name="Riley R."/>
            <person name="LaButti K."/>
            <person name="Andreopoulos B."/>
            <person name="Lipzen A."/>
            <person name="Chen C."/>
            <person name="Yan M."/>
            <person name="Daum C."/>
            <person name="Ng V."/>
            <person name="Clum A."/>
            <person name="Steindorff A."/>
            <person name="Ohm R.A."/>
            <person name="Martin F."/>
            <person name="Silar P."/>
            <person name="Natvig D.O."/>
            <person name="Lalanne C."/>
            <person name="Gautier V."/>
            <person name="Ament-Velasquez S.L."/>
            <person name="Kruys A."/>
            <person name="Hutchinson M.I."/>
            <person name="Powell A.J."/>
            <person name="Barry K."/>
            <person name="Miller A.N."/>
            <person name="Grigoriev I.V."/>
            <person name="Debuchy R."/>
            <person name="Gladieux P."/>
            <person name="Hiltunen Thoren M."/>
            <person name="Johannesson H."/>
        </authorList>
    </citation>
    <scope>NUCLEOTIDE SEQUENCE</scope>
    <source>
        <strain evidence="8">CBS 141.50</strain>
    </source>
</reference>
<dbReference type="RefSeq" id="XP_062641349.1">
    <property type="nucleotide sequence ID" value="XM_062782497.1"/>
</dbReference>
<sequence>MSFSSGSGGTLTLPSPTHVHHVDVGSTVRSLRRSLSRSPSKFRLSGLASSVTNSPTLRQSPAATLDAQAAPAAATAPATPAFGSGSFSPTSHSAPPQFQSTAAATPFRSNLKLSVRASRVKPMTRPLSRPRLSPKSPLKRVFGPSTDSGNPIPPATSFAEARGQENATLVGDCQIALSPATRRSLTSPSRHSVHLDISGSTKNGLSKFMELNNEPFPAISVSPLKRSDAAMGTGHTSFGSPVAKRRSLHGISTTAEPEPSVFDPATTPVGVPPQNFDIHEDGNQEYQLIGAFGTPFRDAAAASPTPSALPKRTSSLRRSTLQQRHGSNQPSLGRRAGEKQLAQLTTDPSTPASRSRPRLSLDQYVPPDERTNNPFSQGALPSATPHPAQRVTNQPHPLSRLVSQAPSGPTRPDDEFPTQRPLLSQVLSKSLPPGAHPPTADETTTPNYKGVKPLQSAFASTGLVSKMNRNPDGGPVEHPGAKAMPMPDTPCKKQPYYSATYPPQSGSGSGGRRSRISFGSPSTPFGAPAAPVRGNLFGTQDKSCSLFFQQARPSHTRKSSMLSVDGDELPEAHDELPPTPTKNLFFKSLTTPSAETAQTPGDSRSFAARAPLFPLGSDPRNTNGSSRFAKTTTPDLSALQGEGSPSFGASDPRPSTPFSGGSPCHGFSFGPLAGSRSHPVSFATPAPVRTSPAVLATFNTPNGEYAMIEAPTAAVSPSHLGSISPHTPQDPAGYSMTPPDPSSLSISHPQDSHARVSRTPATPSNSGSRQLFSSFASRRLSITPQNGMGSGDADESLIARFDRSELIGKGEFSQVYRVTKSTVPPSFMMNFSTTPRTPSSPDTDRVYAVKKLRAPFHGARDRKAKLQEVVTLRALRHSSKVIQLIDSWEHYGHLFIQTEFCSEGSLDSFLKTVGQAGRLDDFRIWKILLEAAQGLYAIHKAGFIHLDIKPANIFITFDGYLKIGDFGLATTWPAPKDIDGEGDREYIAGEILRGEYDKPADIFALGLIILEIACNVFLPDNGPTWQALRAGDLSVVPSLTCGEAGAISRDANGLPVAHDSGISQVSDNRDIGLGINARRGSTSFGTTTHNPSNLFGAPKRAELQRPPKFMVDSNDASSLDNIVRWMIEPNAAKRPTAEQVLGCEPIVWITTHRAAGATVYEGNWGPQIGPSVHELIDTEMMDV</sequence>
<gene>
    <name evidence="8" type="ORF">C8A04DRAFT_33538</name>
</gene>
<feature type="compositionally biased region" description="Polar residues" evidence="6">
    <location>
        <begin position="312"/>
        <end position="331"/>
    </location>
</feature>
<feature type="compositionally biased region" description="Polar residues" evidence="6">
    <location>
        <begin position="619"/>
        <end position="635"/>
    </location>
</feature>
<feature type="region of interest" description="Disordered" evidence="6">
    <location>
        <begin position="252"/>
        <end position="271"/>
    </location>
</feature>
<keyword evidence="1" id="KW-0808">Transferase</keyword>
<feature type="domain" description="Protein kinase" evidence="7">
    <location>
        <begin position="801"/>
        <end position="1147"/>
    </location>
</feature>
<keyword evidence="9" id="KW-1185">Reference proteome</keyword>
<feature type="region of interest" description="Disordered" evidence="6">
    <location>
        <begin position="1"/>
        <end position="20"/>
    </location>
</feature>
<dbReference type="SUPFAM" id="SSF56112">
    <property type="entry name" value="Protein kinase-like (PK-like)"/>
    <property type="match status" value="1"/>
</dbReference>
<dbReference type="FunFam" id="1.10.510.10:FF:000536">
    <property type="entry name" value="Cyclin-dependent kinase WEE1"/>
    <property type="match status" value="1"/>
</dbReference>
<feature type="region of interest" description="Disordered" evidence="6">
    <location>
        <begin position="297"/>
        <end position="450"/>
    </location>
</feature>
<feature type="region of interest" description="Disordered" evidence="6">
    <location>
        <begin position="716"/>
        <end position="769"/>
    </location>
</feature>
<evidence type="ECO:0000256" key="4">
    <source>
        <dbReference type="ARBA" id="ARBA00022840"/>
    </source>
</evidence>
<evidence type="ECO:0000256" key="2">
    <source>
        <dbReference type="ARBA" id="ARBA00022741"/>
    </source>
</evidence>
<organism evidence="8 9">
    <name type="scientific">Dichotomopilus funicola</name>
    <dbReference type="NCBI Taxonomy" id="1934379"/>
    <lineage>
        <taxon>Eukaryota</taxon>
        <taxon>Fungi</taxon>
        <taxon>Dikarya</taxon>
        <taxon>Ascomycota</taxon>
        <taxon>Pezizomycotina</taxon>
        <taxon>Sordariomycetes</taxon>
        <taxon>Sordariomycetidae</taxon>
        <taxon>Sordariales</taxon>
        <taxon>Chaetomiaceae</taxon>
        <taxon>Dichotomopilus</taxon>
    </lineage>
</organism>
<accession>A0AAN6VAQ0</accession>
<feature type="compositionally biased region" description="Polar residues" evidence="6">
    <location>
        <begin position="390"/>
        <end position="407"/>
    </location>
</feature>
<dbReference type="Pfam" id="PF00069">
    <property type="entry name" value="Pkinase"/>
    <property type="match status" value="1"/>
</dbReference>
<evidence type="ECO:0000313" key="9">
    <source>
        <dbReference type="Proteomes" id="UP001302676"/>
    </source>
</evidence>
<dbReference type="PROSITE" id="PS50011">
    <property type="entry name" value="PROTEIN_KINASE_DOM"/>
    <property type="match status" value="1"/>
</dbReference>
<dbReference type="GO" id="GO:0005737">
    <property type="term" value="C:cytoplasm"/>
    <property type="evidence" value="ECO:0007669"/>
    <property type="project" value="TreeGrafter"/>
</dbReference>
<feature type="compositionally biased region" description="Polar residues" evidence="6">
    <location>
        <begin position="85"/>
        <end position="112"/>
    </location>
</feature>
<feature type="compositionally biased region" description="Polar residues" evidence="6">
    <location>
        <begin position="47"/>
        <end position="59"/>
    </location>
</feature>
<keyword evidence="2" id="KW-0547">Nucleotide-binding</keyword>
<dbReference type="Gene3D" id="1.10.510.10">
    <property type="entry name" value="Transferase(Phosphotransferase) domain 1"/>
    <property type="match status" value="1"/>
</dbReference>
<feature type="compositionally biased region" description="Polar residues" evidence="6">
    <location>
        <begin position="342"/>
        <end position="353"/>
    </location>
</feature>
<dbReference type="InterPro" id="IPR008271">
    <property type="entry name" value="Ser/Thr_kinase_AS"/>
</dbReference>
<dbReference type="InterPro" id="IPR000719">
    <property type="entry name" value="Prot_kinase_dom"/>
</dbReference>
<evidence type="ECO:0000256" key="6">
    <source>
        <dbReference type="SAM" id="MobiDB-lite"/>
    </source>
</evidence>
<dbReference type="GO" id="GO:0004713">
    <property type="term" value="F:protein tyrosine kinase activity"/>
    <property type="evidence" value="ECO:0007669"/>
    <property type="project" value="TreeGrafter"/>
</dbReference>
<dbReference type="Gene3D" id="3.30.200.20">
    <property type="entry name" value="Phosphorylase Kinase, domain 1"/>
    <property type="match status" value="1"/>
</dbReference>
<dbReference type="GO" id="GO:0110031">
    <property type="term" value="P:negative regulation of G2/MI transition of meiotic cell cycle"/>
    <property type="evidence" value="ECO:0007669"/>
    <property type="project" value="TreeGrafter"/>
</dbReference>
<comment type="similarity">
    <text evidence="5">Belongs to the protein kinase superfamily. Ser/Thr protein kinase family. GCN2 subfamily.</text>
</comment>
<dbReference type="GO" id="GO:0005524">
    <property type="term" value="F:ATP binding"/>
    <property type="evidence" value="ECO:0007669"/>
    <property type="project" value="UniProtKB-KW"/>
</dbReference>
<feature type="compositionally biased region" description="Low complexity" evidence="6">
    <location>
        <begin position="61"/>
        <end position="81"/>
    </location>
</feature>
<dbReference type="PANTHER" id="PTHR11042:SF196">
    <property type="entry name" value="MITOSIS INHIBITOR PROTEIN KINASE SWE1"/>
    <property type="match status" value="1"/>
</dbReference>
<name>A0AAN6VAQ0_9PEZI</name>
<dbReference type="PROSITE" id="PS00108">
    <property type="entry name" value="PROTEIN_KINASE_ST"/>
    <property type="match status" value="1"/>
</dbReference>
<feature type="region of interest" description="Disordered" evidence="6">
    <location>
        <begin position="593"/>
        <end position="663"/>
    </location>
</feature>
<feature type="compositionally biased region" description="Low complexity" evidence="6">
    <location>
        <begin position="36"/>
        <end position="45"/>
    </location>
</feature>
<keyword evidence="3" id="KW-0418">Kinase</keyword>
<evidence type="ECO:0000256" key="3">
    <source>
        <dbReference type="ARBA" id="ARBA00022777"/>
    </source>
</evidence>
<dbReference type="GeneID" id="87819110"/>
<feature type="compositionally biased region" description="Low complexity" evidence="6">
    <location>
        <begin position="125"/>
        <end position="140"/>
    </location>
</feature>
<dbReference type="InterPro" id="IPR050339">
    <property type="entry name" value="CC_SR_Kinase"/>
</dbReference>
<keyword evidence="4" id="KW-0067">ATP-binding</keyword>
<dbReference type="Proteomes" id="UP001302676">
    <property type="component" value="Unassembled WGS sequence"/>
</dbReference>
<dbReference type="GO" id="GO:0005634">
    <property type="term" value="C:nucleus"/>
    <property type="evidence" value="ECO:0007669"/>
    <property type="project" value="TreeGrafter"/>
</dbReference>
<proteinExistence type="inferred from homology"/>
<comment type="caution">
    <text evidence="8">The sequence shown here is derived from an EMBL/GenBank/DDBJ whole genome shotgun (WGS) entry which is preliminary data.</text>
</comment>
<dbReference type="EMBL" id="MU853554">
    <property type="protein sequence ID" value="KAK4147978.1"/>
    <property type="molecule type" value="Genomic_DNA"/>
</dbReference>
<feature type="compositionally biased region" description="Polar residues" evidence="6">
    <location>
        <begin position="593"/>
        <end position="602"/>
    </location>
</feature>
<feature type="compositionally biased region" description="Low complexity" evidence="6">
    <location>
        <begin position="299"/>
        <end position="308"/>
    </location>
</feature>
<protein>
    <recommendedName>
        <fullName evidence="7">Protein kinase domain-containing protein</fullName>
    </recommendedName>
</protein>
<feature type="region of interest" description="Disordered" evidence="6">
    <location>
        <begin position="30"/>
        <end position="157"/>
    </location>
</feature>
<dbReference type="SMART" id="SM00220">
    <property type="entry name" value="S_TKc"/>
    <property type="match status" value="1"/>
</dbReference>
<dbReference type="PANTHER" id="PTHR11042">
    <property type="entry name" value="EUKARYOTIC TRANSLATION INITIATION FACTOR 2-ALPHA KINASE EIF2-ALPHA KINASE -RELATED"/>
    <property type="match status" value="1"/>
</dbReference>
<feature type="compositionally biased region" description="Polar residues" evidence="6">
    <location>
        <begin position="759"/>
        <end position="769"/>
    </location>
</feature>
<dbReference type="AlphaFoldDB" id="A0AAN6VAQ0"/>
<dbReference type="InterPro" id="IPR011009">
    <property type="entry name" value="Kinase-like_dom_sf"/>
</dbReference>
<evidence type="ECO:0000256" key="1">
    <source>
        <dbReference type="ARBA" id="ARBA00022679"/>
    </source>
</evidence>
<reference evidence="8" key="2">
    <citation type="submission" date="2023-05" db="EMBL/GenBank/DDBJ databases">
        <authorList>
            <consortium name="Lawrence Berkeley National Laboratory"/>
            <person name="Steindorff A."/>
            <person name="Hensen N."/>
            <person name="Bonometti L."/>
            <person name="Westerberg I."/>
            <person name="Brannstrom I.O."/>
            <person name="Guillou S."/>
            <person name="Cros-Aarteil S."/>
            <person name="Calhoun S."/>
            <person name="Haridas S."/>
            <person name="Kuo A."/>
            <person name="Mondo S."/>
            <person name="Pangilinan J."/>
            <person name="Riley R."/>
            <person name="Labutti K."/>
            <person name="Andreopoulos B."/>
            <person name="Lipzen A."/>
            <person name="Chen C."/>
            <person name="Yanf M."/>
            <person name="Daum C."/>
            <person name="Ng V."/>
            <person name="Clum A."/>
            <person name="Ohm R."/>
            <person name="Martin F."/>
            <person name="Silar P."/>
            <person name="Natvig D."/>
            <person name="Lalanne C."/>
            <person name="Gautier V."/>
            <person name="Ament-Velasquez S.L."/>
            <person name="Kruys A."/>
            <person name="Hutchinson M.I."/>
            <person name="Powell A.J."/>
            <person name="Barry K."/>
            <person name="Miller A.N."/>
            <person name="Grigoriev I.V."/>
            <person name="Debuchy R."/>
            <person name="Gladieux P."/>
            <person name="Thoren M.H."/>
            <person name="Johannesson H."/>
        </authorList>
    </citation>
    <scope>NUCLEOTIDE SEQUENCE</scope>
    <source>
        <strain evidence="8">CBS 141.50</strain>
    </source>
</reference>